<evidence type="ECO:0000256" key="1">
    <source>
        <dbReference type="SAM" id="MobiDB-lite"/>
    </source>
</evidence>
<sequence length="238" mass="26203">MARVGDELIRPMLRALDDVPVHGRQLGDMLRGLRTTQRRNRDGVNEVDTYDGPATSSGRNDTHNRPATSQGRNDTDDGPATSSGHKDASATNPPIDRSRNPDWLNDLLDRTDLPAWRRRLAEGQQFNYQNHHRYPQNEVVLESGKRLDSYISGAEIVSRKHSDLSSVRPETAMSYIDEISQKYPAGAAIAGGEVLRGDPILEIPVPHPDSPIPPAIIAHANGAEPPVTIRDVLGNVYN</sequence>
<name>A0ABW2ZS18_9MICO</name>
<organism evidence="2 3">
    <name type="scientific">Microbacterium koreense</name>
    <dbReference type="NCBI Taxonomy" id="323761"/>
    <lineage>
        <taxon>Bacteria</taxon>
        <taxon>Bacillati</taxon>
        <taxon>Actinomycetota</taxon>
        <taxon>Actinomycetes</taxon>
        <taxon>Micrococcales</taxon>
        <taxon>Microbacteriaceae</taxon>
        <taxon>Microbacterium</taxon>
    </lineage>
</organism>
<dbReference type="EMBL" id="JBHTIM010000001">
    <property type="protein sequence ID" value="MFD0781442.1"/>
    <property type="molecule type" value="Genomic_DNA"/>
</dbReference>
<dbReference type="Proteomes" id="UP001597042">
    <property type="component" value="Unassembled WGS sequence"/>
</dbReference>
<comment type="caution">
    <text evidence="2">The sequence shown here is derived from an EMBL/GenBank/DDBJ whole genome shotgun (WGS) entry which is preliminary data.</text>
</comment>
<keyword evidence="3" id="KW-1185">Reference proteome</keyword>
<accession>A0ABW2ZS18</accession>
<reference evidence="3" key="1">
    <citation type="journal article" date="2019" name="Int. J. Syst. Evol. Microbiol.">
        <title>The Global Catalogue of Microorganisms (GCM) 10K type strain sequencing project: providing services to taxonomists for standard genome sequencing and annotation.</title>
        <authorList>
            <consortium name="The Broad Institute Genomics Platform"/>
            <consortium name="The Broad Institute Genome Sequencing Center for Infectious Disease"/>
            <person name="Wu L."/>
            <person name="Ma J."/>
        </authorList>
    </citation>
    <scope>NUCLEOTIDE SEQUENCE [LARGE SCALE GENOMIC DNA]</scope>
    <source>
        <strain evidence="3">CCUG 50754</strain>
    </source>
</reference>
<feature type="region of interest" description="Disordered" evidence="1">
    <location>
        <begin position="30"/>
        <end position="104"/>
    </location>
</feature>
<evidence type="ECO:0000313" key="3">
    <source>
        <dbReference type="Proteomes" id="UP001597042"/>
    </source>
</evidence>
<proteinExistence type="predicted"/>
<feature type="compositionally biased region" description="Polar residues" evidence="1">
    <location>
        <begin position="54"/>
        <end position="72"/>
    </location>
</feature>
<evidence type="ECO:0000313" key="2">
    <source>
        <dbReference type="EMBL" id="MFD0781442.1"/>
    </source>
</evidence>
<dbReference type="RefSeq" id="WP_378752671.1">
    <property type="nucleotide sequence ID" value="NZ_JBHSSV010000011.1"/>
</dbReference>
<protein>
    <submittedName>
        <fullName evidence="2">Uncharacterized protein</fullName>
    </submittedName>
</protein>
<gene>
    <name evidence="2" type="ORF">ACFQZV_09050</name>
</gene>